<evidence type="ECO:0000313" key="2">
    <source>
        <dbReference type="EMBL" id="KAJ8976651.1"/>
    </source>
</evidence>
<keyword evidence="1" id="KW-0472">Membrane</keyword>
<accession>A0ABQ9JEK8</accession>
<feature type="transmembrane region" description="Helical" evidence="1">
    <location>
        <begin position="76"/>
        <end position="98"/>
    </location>
</feature>
<evidence type="ECO:0000313" key="3">
    <source>
        <dbReference type="Proteomes" id="UP001162164"/>
    </source>
</evidence>
<feature type="transmembrane region" description="Helical" evidence="1">
    <location>
        <begin position="118"/>
        <end position="139"/>
    </location>
</feature>
<proteinExistence type="predicted"/>
<comment type="caution">
    <text evidence="2">The sequence shown here is derived from an EMBL/GenBank/DDBJ whole genome shotgun (WGS) entry which is preliminary data.</text>
</comment>
<gene>
    <name evidence="2" type="ORF">NQ317_010366</name>
</gene>
<protein>
    <submittedName>
        <fullName evidence="2">Uncharacterized protein</fullName>
    </submittedName>
</protein>
<organism evidence="2 3">
    <name type="scientific">Molorchus minor</name>
    <dbReference type="NCBI Taxonomy" id="1323400"/>
    <lineage>
        <taxon>Eukaryota</taxon>
        <taxon>Metazoa</taxon>
        <taxon>Ecdysozoa</taxon>
        <taxon>Arthropoda</taxon>
        <taxon>Hexapoda</taxon>
        <taxon>Insecta</taxon>
        <taxon>Pterygota</taxon>
        <taxon>Neoptera</taxon>
        <taxon>Endopterygota</taxon>
        <taxon>Coleoptera</taxon>
        <taxon>Polyphaga</taxon>
        <taxon>Cucujiformia</taxon>
        <taxon>Chrysomeloidea</taxon>
        <taxon>Cerambycidae</taxon>
        <taxon>Lamiinae</taxon>
        <taxon>Monochamini</taxon>
        <taxon>Molorchus</taxon>
    </lineage>
</organism>
<sequence length="170" mass="20203">MELKDLADLYGEELHIKQLRKTYQGSPRAQEIEKRSNLNSEDGAIIDEHDQFYRDHKLLLVLFRGSDREDHLRLDYLGYAVRLCRYVVMTLIVVLVSYERLDILLNKSKKFDEYIYSIIFIIFPGAPFFWIPFVGWGVAYEVCDYKNGWGKFQLHYYKIAGRRDLNGYET</sequence>
<keyword evidence="3" id="KW-1185">Reference proteome</keyword>
<keyword evidence="1" id="KW-0812">Transmembrane</keyword>
<reference evidence="2" key="1">
    <citation type="journal article" date="2023" name="Insect Mol. Biol.">
        <title>Genome sequencing provides insights into the evolution of gene families encoding plant cell wall-degrading enzymes in longhorned beetles.</title>
        <authorList>
            <person name="Shin N.R."/>
            <person name="Okamura Y."/>
            <person name="Kirsch R."/>
            <person name="Pauchet Y."/>
        </authorList>
    </citation>
    <scope>NUCLEOTIDE SEQUENCE</scope>
    <source>
        <strain evidence="2">MMC_N1</strain>
    </source>
</reference>
<name>A0ABQ9JEK8_9CUCU</name>
<dbReference type="EMBL" id="JAPWTJ010000644">
    <property type="protein sequence ID" value="KAJ8976651.1"/>
    <property type="molecule type" value="Genomic_DNA"/>
</dbReference>
<evidence type="ECO:0000256" key="1">
    <source>
        <dbReference type="SAM" id="Phobius"/>
    </source>
</evidence>
<dbReference type="Proteomes" id="UP001162164">
    <property type="component" value="Unassembled WGS sequence"/>
</dbReference>
<keyword evidence="1" id="KW-1133">Transmembrane helix</keyword>